<dbReference type="AlphaFoldDB" id="A0ABC9ESH0"/>
<gene>
    <name evidence="6" type="ORF">URODEC1_LOCUS98844</name>
</gene>
<dbReference type="SUPFAM" id="SSF53901">
    <property type="entry name" value="Thiolase-like"/>
    <property type="match status" value="1"/>
</dbReference>
<keyword evidence="2" id="KW-0012">Acyltransferase</keyword>
<dbReference type="PANTHER" id="PTHR11877:SF106">
    <property type="entry name" value="BISDEMETHOXYCURCUMIN SYNTHASE"/>
    <property type="match status" value="1"/>
</dbReference>
<dbReference type="Gene3D" id="3.40.47.10">
    <property type="match status" value="2"/>
</dbReference>
<comment type="similarity">
    <text evidence="1 2">Belongs to the thiolase-like superfamily. Chalcone/stilbene synthases family.</text>
</comment>
<feature type="compositionally biased region" description="Low complexity" evidence="3">
    <location>
        <begin position="59"/>
        <end position="89"/>
    </location>
</feature>
<reference evidence="7" key="1">
    <citation type="submission" date="2024-06" db="EMBL/GenBank/DDBJ databases">
        <authorList>
            <person name="Ryan C."/>
        </authorList>
    </citation>
    <scope>NUCLEOTIDE SEQUENCE [LARGE SCALE GENOMIC DNA]</scope>
</reference>
<evidence type="ECO:0000256" key="1">
    <source>
        <dbReference type="ARBA" id="ARBA00005531"/>
    </source>
</evidence>
<evidence type="ECO:0000259" key="5">
    <source>
        <dbReference type="Pfam" id="PF02797"/>
    </source>
</evidence>
<dbReference type="Pfam" id="PF00195">
    <property type="entry name" value="Chal_sti_synt_N"/>
    <property type="match status" value="1"/>
</dbReference>
<evidence type="ECO:0000313" key="6">
    <source>
        <dbReference type="EMBL" id="CAL5063347.1"/>
    </source>
</evidence>
<feature type="domain" description="Chalcone/stilbene synthase C-terminal" evidence="5">
    <location>
        <begin position="219"/>
        <end position="300"/>
    </location>
</feature>
<sequence>MLAIGTANPANCVLQDDFPDLYFRATDSEHLVGLKEKFKRGQKSWRAEAVPLPHRGADSRAPGGRSSSTASTRRPSMSGSTSPRPWCRSSPRRPAGRPSPSGAAPPPTSFTSSSPPTPARTSRASTSGWSDPAPGPPPLRAPHHALPQRLLRRRRRAASRQGPRRERPRRARARRLRRAHPPVLHQAHGGGLHDALITQGLFGDGAGADPVPAERPLFEIVSAAQTIIPDSEDVISMRITKGCYVGHISTRQVPELIGGSIERCLLDALEPLGIVDGGAERNGNDLFWNVHPGSAAILDQCCISSPASWRRVGVSSTSTGTCPASPSSSCSTSCAARWTRSRAGRSGVRPGLAAETMVLHRCLAQGR</sequence>
<feature type="region of interest" description="Disordered" evidence="3">
    <location>
        <begin position="39"/>
        <end position="178"/>
    </location>
</feature>
<protein>
    <recommendedName>
        <fullName evidence="8">Chalcone/stilbene synthase N-terminal domain-containing protein</fullName>
    </recommendedName>
</protein>
<dbReference type="InterPro" id="IPR011141">
    <property type="entry name" value="Polyketide_synthase_type-III"/>
</dbReference>
<reference evidence="6 7" key="2">
    <citation type="submission" date="2024-10" db="EMBL/GenBank/DDBJ databases">
        <authorList>
            <person name="Ryan C."/>
        </authorList>
    </citation>
    <scope>NUCLEOTIDE SEQUENCE [LARGE SCALE GENOMIC DNA]</scope>
</reference>
<dbReference type="InterPro" id="IPR016039">
    <property type="entry name" value="Thiolase-like"/>
</dbReference>
<evidence type="ECO:0008006" key="8">
    <source>
        <dbReference type="Google" id="ProtNLM"/>
    </source>
</evidence>
<dbReference type="Proteomes" id="UP001497457">
    <property type="component" value="Chromosome 5rd"/>
</dbReference>
<accession>A0ABC9ESH0</accession>
<organism evidence="6 7">
    <name type="scientific">Urochloa decumbens</name>
    <dbReference type="NCBI Taxonomy" id="240449"/>
    <lineage>
        <taxon>Eukaryota</taxon>
        <taxon>Viridiplantae</taxon>
        <taxon>Streptophyta</taxon>
        <taxon>Embryophyta</taxon>
        <taxon>Tracheophyta</taxon>
        <taxon>Spermatophyta</taxon>
        <taxon>Magnoliopsida</taxon>
        <taxon>Liliopsida</taxon>
        <taxon>Poales</taxon>
        <taxon>Poaceae</taxon>
        <taxon>PACMAD clade</taxon>
        <taxon>Panicoideae</taxon>
        <taxon>Panicodae</taxon>
        <taxon>Paniceae</taxon>
        <taxon>Melinidinae</taxon>
        <taxon>Urochloa</taxon>
    </lineage>
</organism>
<dbReference type="InterPro" id="IPR001099">
    <property type="entry name" value="Chalcone/stilbene_synt_N"/>
</dbReference>
<evidence type="ECO:0000256" key="2">
    <source>
        <dbReference type="RuleBase" id="RU003633"/>
    </source>
</evidence>
<evidence type="ECO:0000313" key="7">
    <source>
        <dbReference type="Proteomes" id="UP001497457"/>
    </source>
</evidence>
<proteinExistence type="inferred from homology"/>
<dbReference type="EMBL" id="OZ075115">
    <property type="protein sequence ID" value="CAL5063347.1"/>
    <property type="molecule type" value="Genomic_DNA"/>
</dbReference>
<keyword evidence="2" id="KW-0808">Transferase</keyword>
<keyword evidence="7" id="KW-1185">Reference proteome</keyword>
<evidence type="ECO:0000259" key="4">
    <source>
        <dbReference type="Pfam" id="PF00195"/>
    </source>
</evidence>
<feature type="compositionally biased region" description="Low complexity" evidence="3">
    <location>
        <begin position="109"/>
        <end position="128"/>
    </location>
</feature>
<evidence type="ECO:0000256" key="3">
    <source>
        <dbReference type="SAM" id="MobiDB-lite"/>
    </source>
</evidence>
<feature type="domain" description="Chalcone/stilbene synthase N-terminal" evidence="4">
    <location>
        <begin position="1"/>
        <end position="40"/>
    </location>
</feature>
<dbReference type="PANTHER" id="PTHR11877">
    <property type="entry name" value="HYDROXYMETHYLGLUTARYL-COA SYNTHASE"/>
    <property type="match status" value="1"/>
</dbReference>
<dbReference type="InterPro" id="IPR012328">
    <property type="entry name" value="Chalcone/stilbene_synt_C"/>
</dbReference>
<name>A0ABC9ESH0_9POAL</name>
<feature type="compositionally biased region" description="Basic residues" evidence="3">
    <location>
        <begin position="166"/>
        <end position="178"/>
    </location>
</feature>
<dbReference type="GO" id="GO:0016746">
    <property type="term" value="F:acyltransferase activity"/>
    <property type="evidence" value="ECO:0007669"/>
    <property type="project" value="UniProtKB-KW"/>
</dbReference>
<dbReference type="Pfam" id="PF02797">
    <property type="entry name" value="Chal_sti_synt_C"/>
    <property type="match status" value="1"/>
</dbReference>